<accession>A0A7Z7YTC0</accession>
<dbReference type="SUPFAM" id="SSF47413">
    <property type="entry name" value="lambda repressor-like DNA-binding domains"/>
    <property type="match status" value="1"/>
</dbReference>
<dbReference type="AlphaFoldDB" id="A0A7Z7YTC0"/>
<sequence>MNLERMMDTMIGDRIKKFRKSQGLTQEDFCERYENKVSIDKYRLSALENGRREKNKNPHFLTAEYKNFFSELMNIDIKTFVFGNNEEKRQLIKLILLNILMNGTTNSSHRNDPKVEQIPIFEFNNDLEFFRLSHLNLDNEELKDMAFNTYSNMIDGKKYGERELETRKHQIIKELQSYDDFFYNQDNFRYYKRLMDGRQCFSKQSSILLKCLFGNFEFAYEFLTTVQNLENFHLAGLLLRERRQSYYIDNHLRGDGNFGSKATDWKEIGYRIFITSFNEFYQQHAATFLEFFEESVFQSRYHAVTNERINSLLQSDRFLSVLNEIYENDQYLPNRMLGHNFSRSMIQKLALVEERSKRLAKKGNNLENKTIINPTEYYDLSRVYQERIQYVYDIDRYLYDLENMTLLFVDKDKDDKSAGLFLPEYFDITPLK</sequence>
<dbReference type="Gene3D" id="1.10.260.40">
    <property type="entry name" value="lambda repressor-like DNA-binding domains"/>
    <property type="match status" value="1"/>
</dbReference>
<evidence type="ECO:0000313" key="1">
    <source>
        <dbReference type="EMBL" id="TBW75370.1"/>
    </source>
</evidence>
<dbReference type="GO" id="GO:0003677">
    <property type="term" value="F:DNA binding"/>
    <property type="evidence" value="ECO:0007669"/>
    <property type="project" value="InterPro"/>
</dbReference>
<dbReference type="EMBL" id="SCHC01000007">
    <property type="protein sequence ID" value="TBW75370.1"/>
    <property type="molecule type" value="Genomic_DNA"/>
</dbReference>
<gene>
    <name evidence="1" type="ORF">EQ811_11710</name>
</gene>
<protein>
    <submittedName>
        <fullName evidence="1">XRE family transcriptional regulator</fullName>
    </submittedName>
</protein>
<evidence type="ECO:0000313" key="2">
    <source>
        <dbReference type="Proteomes" id="UP000291949"/>
    </source>
</evidence>
<dbReference type="CDD" id="cd00093">
    <property type="entry name" value="HTH_XRE"/>
    <property type="match status" value="1"/>
</dbReference>
<name>A0A7Z7YTC0_STACP</name>
<organism evidence="1 2">
    <name type="scientific">Staphylococcus capitis</name>
    <dbReference type="NCBI Taxonomy" id="29388"/>
    <lineage>
        <taxon>Bacteria</taxon>
        <taxon>Bacillati</taxon>
        <taxon>Bacillota</taxon>
        <taxon>Bacilli</taxon>
        <taxon>Bacillales</taxon>
        <taxon>Staphylococcaceae</taxon>
        <taxon>Staphylococcus</taxon>
    </lineage>
</organism>
<dbReference type="RefSeq" id="WP_154812143.1">
    <property type="nucleotide sequence ID" value="NZ_JADPAF010000135.1"/>
</dbReference>
<proteinExistence type="predicted"/>
<comment type="caution">
    <text evidence="1">The sequence shown here is derived from an EMBL/GenBank/DDBJ whole genome shotgun (WGS) entry which is preliminary data.</text>
</comment>
<dbReference type="InterPro" id="IPR001387">
    <property type="entry name" value="Cro/C1-type_HTH"/>
</dbReference>
<dbReference type="InterPro" id="IPR010982">
    <property type="entry name" value="Lambda_DNA-bd_dom_sf"/>
</dbReference>
<reference evidence="1 2" key="1">
    <citation type="journal article" date="2019" name="Sci. Transl. Med.">
        <title>Quorum sensing between bacterial species on the skin protects against epidermal injury in atopic dermatitis.</title>
        <authorList>
            <person name="Williams M.R."/>
        </authorList>
    </citation>
    <scope>NUCLEOTIDE SEQUENCE [LARGE SCALE GENOMIC DNA]</scope>
    <source>
        <strain evidence="1 2">H8</strain>
    </source>
</reference>
<dbReference type="Proteomes" id="UP000291949">
    <property type="component" value="Unassembled WGS sequence"/>
</dbReference>